<evidence type="ECO:0000259" key="16">
    <source>
        <dbReference type="PROSITE" id="PS50109"/>
    </source>
</evidence>
<keyword evidence="8" id="KW-0418">Kinase</keyword>
<dbReference type="PANTHER" id="PTHR43047:SF9">
    <property type="entry name" value="HISTIDINE KINASE"/>
    <property type="match status" value="1"/>
</dbReference>
<evidence type="ECO:0000256" key="4">
    <source>
        <dbReference type="ARBA" id="ARBA00012438"/>
    </source>
</evidence>
<dbReference type="EC" id="2.7.13.3" evidence="4"/>
<evidence type="ECO:0000256" key="14">
    <source>
        <dbReference type="SAM" id="Coils"/>
    </source>
</evidence>
<dbReference type="SUPFAM" id="SSF52172">
    <property type="entry name" value="CheY-like"/>
    <property type="match status" value="1"/>
</dbReference>
<dbReference type="InterPro" id="IPR035965">
    <property type="entry name" value="PAS-like_dom_sf"/>
</dbReference>
<dbReference type="PROSITE" id="PS50109">
    <property type="entry name" value="HIS_KIN"/>
    <property type="match status" value="1"/>
</dbReference>
<keyword evidence="6" id="KW-0808">Transferase</keyword>
<dbReference type="InterPro" id="IPR036097">
    <property type="entry name" value="HisK_dim/P_sf"/>
</dbReference>
<comment type="similarity">
    <text evidence="3">Belongs to the sodium:solute symporter (SSF) (TC 2.A.21) family.</text>
</comment>
<feature type="domain" description="Response regulatory" evidence="17">
    <location>
        <begin position="1041"/>
        <end position="1153"/>
    </location>
</feature>
<dbReference type="InterPro" id="IPR001789">
    <property type="entry name" value="Sig_transdc_resp-reg_receiver"/>
</dbReference>
<feature type="transmembrane region" description="Helical" evidence="15">
    <location>
        <begin position="5"/>
        <end position="24"/>
    </location>
</feature>
<dbReference type="SMART" id="SM00387">
    <property type="entry name" value="HATPase_c"/>
    <property type="match status" value="1"/>
</dbReference>
<dbReference type="Proteomes" id="UP001595710">
    <property type="component" value="Unassembled WGS sequence"/>
</dbReference>
<feature type="transmembrane region" description="Helical" evidence="15">
    <location>
        <begin position="370"/>
        <end position="393"/>
    </location>
</feature>
<evidence type="ECO:0000256" key="3">
    <source>
        <dbReference type="ARBA" id="ARBA00006434"/>
    </source>
</evidence>
<feature type="modified residue" description="4-aspartylphosphate" evidence="13">
    <location>
        <position position="1087"/>
    </location>
</feature>
<dbReference type="Gene3D" id="3.30.565.10">
    <property type="entry name" value="Histidine kinase-like ATPase, C-terminal domain"/>
    <property type="match status" value="1"/>
</dbReference>
<evidence type="ECO:0000256" key="5">
    <source>
        <dbReference type="ARBA" id="ARBA00022553"/>
    </source>
</evidence>
<dbReference type="Pfam" id="PF02518">
    <property type="entry name" value="HATPase_c"/>
    <property type="match status" value="1"/>
</dbReference>
<dbReference type="PROSITE" id="PS50110">
    <property type="entry name" value="RESPONSE_REGULATORY"/>
    <property type="match status" value="1"/>
</dbReference>
<dbReference type="Pfam" id="PF12860">
    <property type="entry name" value="PAS_7"/>
    <property type="match status" value="1"/>
</dbReference>
<dbReference type="InterPro" id="IPR005467">
    <property type="entry name" value="His_kinase_dom"/>
</dbReference>
<evidence type="ECO:0000256" key="7">
    <source>
        <dbReference type="ARBA" id="ARBA00022692"/>
    </source>
</evidence>
<evidence type="ECO:0000256" key="13">
    <source>
        <dbReference type="PROSITE-ProRule" id="PRU00169"/>
    </source>
</evidence>
<protein>
    <recommendedName>
        <fullName evidence="4">histidine kinase</fullName>
        <ecNumber evidence="4">2.7.13.3</ecNumber>
    </recommendedName>
</protein>
<dbReference type="CDD" id="cd00156">
    <property type="entry name" value="REC"/>
    <property type="match status" value="1"/>
</dbReference>
<gene>
    <name evidence="18" type="ORF">ACFOND_15800</name>
</gene>
<feature type="transmembrane region" description="Helical" evidence="15">
    <location>
        <begin position="275"/>
        <end position="299"/>
    </location>
</feature>
<feature type="transmembrane region" description="Helical" evidence="15">
    <location>
        <begin position="433"/>
        <end position="454"/>
    </location>
</feature>
<keyword evidence="10 15" id="KW-1133">Transmembrane helix</keyword>
<feature type="transmembrane region" description="Helical" evidence="15">
    <location>
        <begin position="67"/>
        <end position="86"/>
    </location>
</feature>
<dbReference type="EMBL" id="JBHRYN010000069">
    <property type="protein sequence ID" value="MFC3703093.1"/>
    <property type="molecule type" value="Genomic_DNA"/>
</dbReference>
<feature type="transmembrane region" description="Helical" evidence="15">
    <location>
        <begin position="153"/>
        <end position="175"/>
    </location>
</feature>
<evidence type="ECO:0000256" key="9">
    <source>
        <dbReference type="ARBA" id="ARBA00022847"/>
    </source>
</evidence>
<keyword evidence="12" id="KW-0915">Sodium</keyword>
<keyword evidence="11 15" id="KW-0472">Membrane</keyword>
<dbReference type="PANTHER" id="PTHR43047">
    <property type="entry name" value="TWO-COMPONENT HISTIDINE PROTEIN KINASE"/>
    <property type="match status" value="1"/>
</dbReference>
<dbReference type="CDD" id="cd10322">
    <property type="entry name" value="SLC5sbd"/>
    <property type="match status" value="1"/>
</dbReference>
<proteinExistence type="inferred from homology"/>
<comment type="caution">
    <text evidence="18">The sequence shown here is derived from an EMBL/GenBank/DDBJ whole genome shotgun (WGS) entry which is preliminary data.</text>
</comment>
<feature type="transmembrane region" description="Helical" evidence="15">
    <location>
        <begin position="319"/>
        <end position="349"/>
    </location>
</feature>
<evidence type="ECO:0000256" key="15">
    <source>
        <dbReference type="SAM" id="Phobius"/>
    </source>
</evidence>
<comment type="catalytic activity">
    <reaction evidence="1">
        <text>ATP + protein L-histidine = ADP + protein N-phospho-L-histidine.</text>
        <dbReference type="EC" id="2.7.13.3"/>
    </reaction>
</comment>
<feature type="transmembrane region" description="Helical" evidence="15">
    <location>
        <begin position="36"/>
        <end position="55"/>
    </location>
</feature>
<feature type="domain" description="Histidine kinase" evidence="16">
    <location>
        <begin position="811"/>
        <end position="1020"/>
    </location>
</feature>
<comment type="subcellular location">
    <subcellularLocation>
        <location evidence="2">Membrane</location>
        <topology evidence="2">Multi-pass membrane protein</topology>
    </subcellularLocation>
</comment>
<evidence type="ECO:0000256" key="2">
    <source>
        <dbReference type="ARBA" id="ARBA00004141"/>
    </source>
</evidence>
<feature type="coiled-coil region" evidence="14">
    <location>
        <begin position="749"/>
        <end position="804"/>
    </location>
</feature>
<dbReference type="Pfam" id="PF00072">
    <property type="entry name" value="Response_reg"/>
    <property type="match status" value="1"/>
</dbReference>
<evidence type="ECO:0000259" key="17">
    <source>
        <dbReference type="PROSITE" id="PS50110"/>
    </source>
</evidence>
<dbReference type="InterPro" id="IPR001734">
    <property type="entry name" value="Na/solute_symporter"/>
</dbReference>
<dbReference type="PROSITE" id="PS00457">
    <property type="entry name" value="NA_SOLUT_SYMP_2"/>
    <property type="match status" value="1"/>
</dbReference>
<evidence type="ECO:0000256" key="8">
    <source>
        <dbReference type="ARBA" id="ARBA00022777"/>
    </source>
</evidence>
<dbReference type="InterPro" id="IPR004358">
    <property type="entry name" value="Sig_transdc_His_kin-like_C"/>
</dbReference>
<dbReference type="InterPro" id="IPR003661">
    <property type="entry name" value="HisK_dim/P_dom"/>
</dbReference>
<keyword evidence="7 15" id="KW-0812">Transmembrane</keyword>
<evidence type="ECO:0000256" key="1">
    <source>
        <dbReference type="ARBA" id="ARBA00000085"/>
    </source>
</evidence>
<dbReference type="SUPFAM" id="SSF55874">
    <property type="entry name" value="ATPase domain of HSP90 chaperone/DNA topoisomerase II/histidine kinase"/>
    <property type="match status" value="1"/>
</dbReference>
<reference evidence="19" key="1">
    <citation type="journal article" date="2019" name="Int. J. Syst. Evol. Microbiol.">
        <title>The Global Catalogue of Microorganisms (GCM) 10K type strain sequencing project: providing services to taxonomists for standard genome sequencing and annotation.</title>
        <authorList>
            <consortium name="The Broad Institute Genomics Platform"/>
            <consortium name="The Broad Institute Genome Sequencing Center for Infectious Disease"/>
            <person name="Wu L."/>
            <person name="Ma J."/>
        </authorList>
    </citation>
    <scope>NUCLEOTIDE SEQUENCE [LARGE SCALE GENOMIC DNA]</scope>
    <source>
        <strain evidence="19">CECT 8288</strain>
    </source>
</reference>
<dbReference type="Gene3D" id="3.30.450.20">
    <property type="entry name" value="PAS domain"/>
    <property type="match status" value="1"/>
</dbReference>
<sequence length="1157" mass="128752">MTSWIILVCAFLYVAILFAIAIYGDSERGISKTKAISPYIYALSLAVYCSSWTFYGAVGTAASSGWSFLPIYLGPFLVFVFAGRLLNKLVRVGKRQNTTSIADFLASRYSKKRGVAFLATLICTVAGIPYIGLQLKAVTNSLTIVSQTSAMPFNSSNTALFVAIAMIIFAILFGTRQVDASRHHHGIMLTIAFESLIKLGALIALAAYVIFYFYSGYGEFKGELQATGRFTWNGLNLSFLTQLLLAASAVLVLPRQFHVMVVENTHRSHLQTARWVFPLYLVIICIVILPITAAGLRLFQHANMNADTYVLLLPQVAEQTWLVALVFIGGFSASVAMIVITTLALSTMLSNDALFPVLIRNKLAQDSTQVATWLILMRRLIIVAVILSAWFYSVMFGQSEALSKIGLLAFSLVVQLTPALLLGLYWRKAHYRGAYAGMIAGGITWVWTLMIPMLNDAGYVPSSLIENGPWGISWLRPEQMLGFQFSDSLSHGVFFSLLFNITCLIWFSARAEHSLADRLQASAFVQLDKHLLPSEAKQSERQVRSGDLVSMLERFAGSTQTRRWISDFERVNHLRIIDNEPPSSEFIRYIERILSGVIGASSARAMIHSAVAGSVLHLEDVVTFFDETTQAIQFNQKVLSSTLENLDHGVSVIDRDLRLVAWNRKYVEMYPYPTDLLRVGTPIADLVRYNAERGECGPGEVEDHVIKRVEHLHSAAPHRFIRVRQDGSVIEIKGNPLPGGGFVTTFNDISEYVKVQNDLKEAKDNLEKRVQERTLELRNEINERERAEELLFEAKNEAELANESKTRFLALASHDILQPLNAARLYNTALLERYRDDDVVIKLEHSLKTTEELLSTLLEIAKLDGNPRKPELEPVDLNGLFHSIANEFYSLAEEKGLRLIVRPNAYFVLSESRQLRRIIQNLVSNAVKYTQQGSILLAARKRGDAILIQVWDSGLGIAEADHERIFHDFNRLDQHAQYAHGVGLGLSVVWRMSAHLGHKISVKSREGKGSCFEILTPLSNIEHPIAVQKPSYKTRSALGLTIAVIDNDQDNVDALTTLLASWGCRVVSATDAQSAQNILKPDALIIDYQLGEKLTGFSLYDTLLEQWQAAVPTILVTAHTDSDLRGQALKKGLSFLAKPVKPAALRALLKPIAAEKI</sequence>
<keyword evidence="12" id="KW-0406">Ion transport</keyword>
<accession>A0ABV7WY67</accession>
<dbReference type="SMART" id="SM00388">
    <property type="entry name" value="HisKA"/>
    <property type="match status" value="1"/>
</dbReference>
<dbReference type="PROSITE" id="PS50283">
    <property type="entry name" value="NA_SOLUT_SYMP_3"/>
    <property type="match status" value="1"/>
</dbReference>
<evidence type="ECO:0000256" key="10">
    <source>
        <dbReference type="ARBA" id="ARBA00022989"/>
    </source>
</evidence>
<dbReference type="SUPFAM" id="SSF55785">
    <property type="entry name" value="PYP-like sensor domain (PAS domain)"/>
    <property type="match status" value="1"/>
</dbReference>
<feature type="transmembrane region" description="Helical" evidence="15">
    <location>
        <begin position="115"/>
        <end position="133"/>
    </location>
</feature>
<evidence type="ECO:0000256" key="11">
    <source>
        <dbReference type="ARBA" id="ARBA00023136"/>
    </source>
</evidence>
<dbReference type="PRINTS" id="PR00344">
    <property type="entry name" value="BCTRLSENSOR"/>
</dbReference>
<keyword evidence="9" id="KW-0769">Symport</keyword>
<organism evidence="18 19">
    <name type="scientific">Reinekea marina</name>
    <dbReference type="NCBI Taxonomy" id="1310421"/>
    <lineage>
        <taxon>Bacteria</taxon>
        <taxon>Pseudomonadati</taxon>
        <taxon>Pseudomonadota</taxon>
        <taxon>Gammaproteobacteria</taxon>
        <taxon>Oceanospirillales</taxon>
        <taxon>Saccharospirillaceae</taxon>
        <taxon>Reinekea</taxon>
    </lineage>
</organism>
<keyword evidence="12" id="KW-0739">Sodium transport</keyword>
<feature type="transmembrane region" description="Helical" evidence="15">
    <location>
        <begin position="405"/>
        <end position="426"/>
    </location>
</feature>
<dbReference type="CDD" id="cd00082">
    <property type="entry name" value="HisKA"/>
    <property type="match status" value="1"/>
</dbReference>
<dbReference type="SMART" id="SM00448">
    <property type="entry name" value="REC"/>
    <property type="match status" value="1"/>
</dbReference>
<dbReference type="InterPro" id="IPR018212">
    <property type="entry name" value="Na/solute_symporter_CS"/>
</dbReference>
<dbReference type="InterPro" id="IPR003594">
    <property type="entry name" value="HATPase_dom"/>
</dbReference>
<keyword evidence="14" id="KW-0175">Coiled coil</keyword>
<dbReference type="Gene3D" id="1.20.1730.10">
    <property type="entry name" value="Sodium/glucose cotransporter"/>
    <property type="match status" value="1"/>
</dbReference>
<dbReference type="SUPFAM" id="SSF47384">
    <property type="entry name" value="Homodimeric domain of signal transducing histidine kinase"/>
    <property type="match status" value="1"/>
</dbReference>
<dbReference type="Gene3D" id="3.40.50.2300">
    <property type="match status" value="1"/>
</dbReference>
<evidence type="ECO:0000313" key="18">
    <source>
        <dbReference type="EMBL" id="MFC3703093.1"/>
    </source>
</evidence>
<keyword evidence="19" id="KW-1185">Reference proteome</keyword>
<dbReference type="InterPro" id="IPR038377">
    <property type="entry name" value="Na/Glc_symporter_sf"/>
</dbReference>
<feature type="transmembrane region" description="Helical" evidence="15">
    <location>
        <begin position="234"/>
        <end position="254"/>
    </location>
</feature>
<evidence type="ECO:0000256" key="6">
    <source>
        <dbReference type="ARBA" id="ARBA00022679"/>
    </source>
</evidence>
<evidence type="ECO:0000256" key="12">
    <source>
        <dbReference type="ARBA" id="ARBA00023201"/>
    </source>
</evidence>
<evidence type="ECO:0000313" key="19">
    <source>
        <dbReference type="Proteomes" id="UP001595710"/>
    </source>
</evidence>
<name>A0ABV7WY67_9GAMM</name>
<dbReference type="Gene3D" id="1.10.287.130">
    <property type="match status" value="1"/>
</dbReference>
<dbReference type="InterPro" id="IPR011006">
    <property type="entry name" value="CheY-like_superfamily"/>
</dbReference>
<keyword evidence="9" id="KW-0813">Transport</keyword>
<feature type="transmembrane region" description="Helical" evidence="15">
    <location>
        <begin position="196"/>
        <end position="214"/>
    </location>
</feature>
<dbReference type="InterPro" id="IPR036890">
    <property type="entry name" value="HATPase_C_sf"/>
</dbReference>
<dbReference type="RefSeq" id="WP_290280019.1">
    <property type="nucleotide sequence ID" value="NZ_JAUFQI010000001.1"/>
</dbReference>
<dbReference type="Pfam" id="PF00474">
    <property type="entry name" value="SSF"/>
    <property type="match status" value="1"/>
</dbReference>
<keyword evidence="5 13" id="KW-0597">Phosphoprotein</keyword>